<dbReference type="RefSeq" id="WP_035256903.1">
    <property type="nucleotide sequence ID" value="NZ_JFKE01000002.1"/>
</dbReference>
<name>A0A037ZM89_9RHOB</name>
<dbReference type="AlphaFoldDB" id="A0A037ZM89"/>
<comment type="caution">
    <text evidence="1">The sequence shown here is derived from an EMBL/GenBank/DDBJ whole genome shotgun (WGS) entry which is preliminary data.</text>
</comment>
<accession>A0A037ZM89</accession>
<dbReference type="Proteomes" id="UP000026249">
    <property type="component" value="Unassembled WGS sequence"/>
</dbReference>
<evidence type="ECO:0000313" key="1">
    <source>
        <dbReference type="EMBL" id="KAJ56672.1"/>
    </source>
</evidence>
<evidence type="ECO:0000313" key="2">
    <source>
        <dbReference type="Proteomes" id="UP000026249"/>
    </source>
</evidence>
<dbReference type="EMBL" id="JFKE01000002">
    <property type="protein sequence ID" value="KAJ56672.1"/>
    <property type="molecule type" value="Genomic_DNA"/>
</dbReference>
<reference evidence="1 2" key="1">
    <citation type="submission" date="2014-03" db="EMBL/GenBank/DDBJ databases">
        <title>Draft Genome Sequence of Actibacterium mucosum KCTC 23349, a Marine Alphaproteobacterium with Complex Ionic Requirements Isolated from Mediterranean Seawater at Malvarrosa Beach, Valencia, Spain.</title>
        <authorList>
            <person name="Arahal D.R."/>
            <person name="Shao Z."/>
            <person name="Lai Q."/>
            <person name="Pujalte M.J."/>
        </authorList>
    </citation>
    <scope>NUCLEOTIDE SEQUENCE [LARGE SCALE GENOMIC DNA]</scope>
    <source>
        <strain evidence="1 2">KCTC 23349</strain>
    </source>
</reference>
<gene>
    <name evidence="1" type="ORF">ACMU_06940</name>
</gene>
<organism evidence="1 2">
    <name type="scientific">Actibacterium mucosum KCTC 23349</name>
    <dbReference type="NCBI Taxonomy" id="1454373"/>
    <lineage>
        <taxon>Bacteria</taxon>
        <taxon>Pseudomonadati</taxon>
        <taxon>Pseudomonadota</taxon>
        <taxon>Alphaproteobacteria</taxon>
        <taxon>Rhodobacterales</taxon>
        <taxon>Roseobacteraceae</taxon>
        <taxon>Actibacterium</taxon>
    </lineage>
</organism>
<keyword evidence="2" id="KW-1185">Reference proteome</keyword>
<dbReference type="OrthoDB" id="7874733at2"/>
<sequence length="59" mass="6471">MCLTTEALVLFLNLINPQIVTTEPQMITVHAAQGDVVWLAAGDNWCSENLRSDRLASAE</sequence>
<protein>
    <submittedName>
        <fullName evidence="1">Uncharacterized protein</fullName>
    </submittedName>
</protein>
<proteinExistence type="predicted"/>